<feature type="transmembrane region" description="Helical" evidence="11">
    <location>
        <begin position="293"/>
        <end position="311"/>
    </location>
</feature>
<sequence>MDYLTGNKKFNPTLLFGLLFAFLLAREISGDQYTGAEWETYMKMVQAFRNPDFGEDVNPVEAPHNGGFSWLYLVLFHVTKGGANVLLVQLIHAAVGVLNIMTVATIFYESGLPALALIPTFMNSRLRQIYALDFLSDTWCVLFLHLAILYLAVYRKPLMGCLFYGLALTIHVGALYMLPGLLVVLVRGFSVKLAVRGVGVVLSLQVLANCVYTEVLPWFFLHMYRLPTILKKPFASSVNYQFVLSETIYDSDNFGTALLCGTGVVWFLMWALRWRTRALVSGQEDKRQVTANMTLTLIESILIGVVLTRSVEYRYLCWLVYAVPYSMSFTKLPKLARILPLLALRYGMDGTTFTPKTCGAVCVAFAAVLLGMLVFRDDKADFTVKPKGGATAPAGEEKKNQ</sequence>
<comment type="pathway">
    <text evidence="2">Protein modification; protein glycosylation.</text>
</comment>
<evidence type="ECO:0000256" key="12">
    <source>
        <dbReference type="SAM" id="SignalP"/>
    </source>
</evidence>
<feature type="transmembrane region" description="Helical" evidence="11">
    <location>
        <begin position="86"/>
        <end position="108"/>
    </location>
</feature>
<comment type="catalytic activity">
    <reaction evidence="10">
        <text>an alpha-D-Man-(1-&gt;2)-alpha-D-Man-(1-&gt;2)-alpha-D-Man-(1-&gt;3)-[alpha-D-Man-(1-&gt;6)]-beta-D-Man-(1-&gt;4)-beta-D-GlcNAc-(1-&gt;4)-alpha-D-GlcNAc-diphospho-di-trans,poly-cis-dolichol + a di-trans,poly-cis-dolichyl beta-D-mannosyl phosphate = an alpha-D-Man-(1-&gt;2)-alpha-D-Man-(1-&gt;2)-alpha-D-Man-(1-&gt;3)-[alpha-D-Man-(1-&gt;3)-alpha-D-Man-(1-&gt;6)]-beta-D-Man-(1-&gt;4)-beta-D-GlcNAc-(1-&gt;4)-alpha-D-GlcNAc-diphospho-di-trans,poly-cis-dolichol + a di-trans,poly-cis-dolichyl phosphate + H(+)</text>
        <dbReference type="Rhea" id="RHEA:29527"/>
        <dbReference type="Rhea" id="RHEA-COMP:19498"/>
        <dbReference type="Rhea" id="RHEA-COMP:19501"/>
        <dbReference type="Rhea" id="RHEA-COMP:19516"/>
        <dbReference type="Rhea" id="RHEA-COMP:19517"/>
        <dbReference type="ChEBI" id="CHEBI:15378"/>
        <dbReference type="ChEBI" id="CHEBI:57683"/>
        <dbReference type="ChEBI" id="CHEBI:58211"/>
        <dbReference type="ChEBI" id="CHEBI:132515"/>
        <dbReference type="ChEBI" id="CHEBI:132516"/>
        <dbReference type="EC" id="2.4.1.258"/>
    </reaction>
    <physiologicalReaction direction="left-to-right" evidence="10">
        <dbReference type="Rhea" id="RHEA:29528"/>
    </physiologicalReaction>
</comment>
<evidence type="ECO:0000256" key="5">
    <source>
        <dbReference type="ARBA" id="ARBA00022679"/>
    </source>
</evidence>
<keyword evidence="6 11" id="KW-0812">Transmembrane</keyword>
<accession>A0A7G2C492</accession>
<name>A0A7G2C492_9TRYP</name>
<evidence type="ECO:0000256" key="2">
    <source>
        <dbReference type="ARBA" id="ARBA00004922"/>
    </source>
</evidence>
<dbReference type="InterPro" id="IPR007873">
    <property type="entry name" value="Glycosyltransferase_ALG3"/>
</dbReference>
<evidence type="ECO:0000256" key="3">
    <source>
        <dbReference type="ARBA" id="ARBA00011964"/>
    </source>
</evidence>
<evidence type="ECO:0000256" key="8">
    <source>
        <dbReference type="ARBA" id="ARBA00022989"/>
    </source>
</evidence>
<keyword evidence="7" id="KW-0256">Endoplasmic reticulum</keyword>
<keyword evidence="4" id="KW-0328">Glycosyltransferase</keyword>
<organism evidence="13 14">
    <name type="scientific">Angomonas deanei</name>
    <dbReference type="NCBI Taxonomy" id="59799"/>
    <lineage>
        <taxon>Eukaryota</taxon>
        <taxon>Discoba</taxon>
        <taxon>Euglenozoa</taxon>
        <taxon>Kinetoplastea</taxon>
        <taxon>Metakinetoplastina</taxon>
        <taxon>Trypanosomatida</taxon>
        <taxon>Trypanosomatidae</taxon>
        <taxon>Strigomonadinae</taxon>
        <taxon>Angomonas</taxon>
    </lineage>
</organism>
<feature type="transmembrane region" description="Helical" evidence="11">
    <location>
        <begin position="129"/>
        <end position="151"/>
    </location>
</feature>
<feature type="chain" id="PRO_5029006792" description="dolichyl-P-Man:Man5GlcNAc2-PP-dolichol alpha-1,3-mannosyltransferase" evidence="12">
    <location>
        <begin position="31"/>
        <end position="401"/>
    </location>
</feature>
<gene>
    <name evidence="13" type="ORF">ADEAN_000178000</name>
</gene>
<evidence type="ECO:0000256" key="6">
    <source>
        <dbReference type="ARBA" id="ARBA00022692"/>
    </source>
</evidence>
<evidence type="ECO:0000256" key="11">
    <source>
        <dbReference type="SAM" id="Phobius"/>
    </source>
</evidence>
<reference evidence="13 14" key="1">
    <citation type="submission" date="2020-08" db="EMBL/GenBank/DDBJ databases">
        <authorList>
            <person name="Newling K."/>
            <person name="Davey J."/>
            <person name="Forrester S."/>
        </authorList>
    </citation>
    <scope>NUCLEOTIDE SEQUENCE [LARGE SCALE GENOMIC DNA]</scope>
    <source>
        <strain evidence="14">Crithidia deanei Carvalho (ATCC PRA-265)</strain>
    </source>
</reference>
<evidence type="ECO:0000256" key="9">
    <source>
        <dbReference type="ARBA" id="ARBA00023136"/>
    </source>
</evidence>
<dbReference type="GO" id="GO:0052925">
    <property type="term" value="F:dol-P-Man:Man(5)GlcNAc(2)-PP-Dol alpha-1,3-mannosyltransferase activity"/>
    <property type="evidence" value="ECO:0007669"/>
    <property type="project" value="UniProtKB-EC"/>
</dbReference>
<dbReference type="EC" id="2.4.1.258" evidence="3"/>
<dbReference type="OrthoDB" id="20028at2759"/>
<feature type="transmembrane region" description="Helical" evidence="11">
    <location>
        <begin position="254"/>
        <end position="272"/>
    </location>
</feature>
<dbReference type="GO" id="GO:0005789">
    <property type="term" value="C:endoplasmic reticulum membrane"/>
    <property type="evidence" value="ECO:0007669"/>
    <property type="project" value="UniProtKB-SubCell"/>
</dbReference>
<protein>
    <recommendedName>
        <fullName evidence="3">dolichyl-P-Man:Man5GlcNAc2-PP-dolichol alpha-1,3-mannosyltransferase</fullName>
        <ecNumber evidence="3">2.4.1.258</ecNumber>
    </recommendedName>
</protein>
<evidence type="ECO:0000256" key="4">
    <source>
        <dbReference type="ARBA" id="ARBA00022676"/>
    </source>
</evidence>
<dbReference type="Pfam" id="PF05208">
    <property type="entry name" value="ALG3"/>
    <property type="match status" value="1"/>
</dbReference>
<evidence type="ECO:0000313" key="14">
    <source>
        <dbReference type="Proteomes" id="UP000515908"/>
    </source>
</evidence>
<evidence type="ECO:0000256" key="10">
    <source>
        <dbReference type="ARBA" id="ARBA00049506"/>
    </source>
</evidence>
<dbReference type="VEuPathDB" id="TriTrypDB:ADEAN_000178000"/>
<dbReference type="AlphaFoldDB" id="A0A7G2C492"/>
<comment type="subcellular location">
    <subcellularLocation>
        <location evidence="1">Endoplasmic reticulum membrane</location>
        <topology evidence="1">Multi-pass membrane protein</topology>
    </subcellularLocation>
</comment>
<keyword evidence="14" id="KW-1185">Reference proteome</keyword>
<evidence type="ECO:0000256" key="7">
    <source>
        <dbReference type="ARBA" id="ARBA00022824"/>
    </source>
</evidence>
<keyword evidence="5" id="KW-0808">Transferase</keyword>
<keyword evidence="9 11" id="KW-0472">Membrane</keyword>
<dbReference type="Proteomes" id="UP000515908">
    <property type="component" value="Chromosome 03"/>
</dbReference>
<proteinExistence type="predicted"/>
<dbReference type="PANTHER" id="PTHR12646">
    <property type="entry name" value="NOT56 - RELATED"/>
    <property type="match status" value="1"/>
</dbReference>
<evidence type="ECO:0000256" key="1">
    <source>
        <dbReference type="ARBA" id="ARBA00004477"/>
    </source>
</evidence>
<feature type="signal peptide" evidence="12">
    <location>
        <begin position="1"/>
        <end position="30"/>
    </location>
</feature>
<feature type="transmembrane region" description="Helical" evidence="11">
    <location>
        <begin position="163"/>
        <end position="186"/>
    </location>
</feature>
<dbReference type="EMBL" id="LR877147">
    <property type="protein sequence ID" value="CAD2214335.1"/>
    <property type="molecule type" value="Genomic_DNA"/>
</dbReference>
<feature type="transmembrane region" description="Helical" evidence="11">
    <location>
        <begin position="198"/>
        <end position="220"/>
    </location>
</feature>
<dbReference type="PANTHER" id="PTHR12646:SF0">
    <property type="entry name" value="DOL-P-MAN:MAN(5)GLCNAC(2)-PP-DOL ALPHA-1,3-MANNOSYLTRANSFERASE"/>
    <property type="match status" value="1"/>
</dbReference>
<keyword evidence="8 11" id="KW-1133">Transmembrane helix</keyword>
<keyword evidence="12" id="KW-0732">Signal</keyword>
<feature type="transmembrane region" description="Helical" evidence="11">
    <location>
        <begin position="353"/>
        <end position="375"/>
    </location>
</feature>
<evidence type="ECO:0000313" key="13">
    <source>
        <dbReference type="EMBL" id="CAD2214335.1"/>
    </source>
</evidence>